<dbReference type="Proteomes" id="UP000064921">
    <property type="component" value="Chromosome"/>
</dbReference>
<feature type="region of interest" description="Disordered" evidence="1">
    <location>
        <begin position="1"/>
        <end position="218"/>
    </location>
</feature>
<proteinExistence type="predicted"/>
<dbReference type="AlphaFoldDB" id="A0A0U3P738"/>
<sequence>MPRYNDMPERDSHGRFVSDDDHRGYGRHGGSTYRERDRYGRFMSENGHNGRYSSRHDEDDRRYSSHRDDDYGREHSHGGWFGDPRGHSEASRRGWEHRREDDGRGSYSRSSSRYEDDDDDRRSSRGHYDDYSHDRGQGGWFGDHEGHSEASRRGWEHRRGQDERGTYGRSSSRYGDDDRRYSRHRDDDHSKDHGQGGWFGDYEGHSEASRRGWDNRRR</sequence>
<accession>A0A0U3P738</accession>
<organism evidence="2 3">
    <name type="scientific">Pannonibacter phragmitetus</name>
    <dbReference type="NCBI Taxonomy" id="121719"/>
    <lineage>
        <taxon>Bacteria</taxon>
        <taxon>Pseudomonadati</taxon>
        <taxon>Pseudomonadota</taxon>
        <taxon>Alphaproteobacteria</taxon>
        <taxon>Hyphomicrobiales</taxon>
        <taxon>Stappiaceae</taxon>
        <taxon>Pannonibacter</taxon>
    </lineage>
</organism>
<dbReference type="KEGG" id="pphr:APZ00_11350"/>
<feature type="compositionally biased region" description="Basic and acidic residues" evidence="1">
    <location>
        <begin position="120"/>
        <end position="166"/>
    </location>
</feature>
<feature type="compositionally biased region" description="Basic and acidic residues" evidence="1">
    <location>
        <begin position="84"/>
        <end position="104"/>
    </location>
</feature>
<dbReference type="EMBL" id="CP013068">
    <property type="protein sequence ID" value="ALV27589.1"/>
    <property type="molecule type" value="Genomic_DNA"/>
</dbReference>
<evidence type="ECO:0000313" key="3">
    <source>
        <dbReference type="Proteomes" id="UP000064921"/>
    </source>
</evidence>
<keyword evidence="3" id="KW-1185">Reference proteome</keyword>
<feature type="compositionally biased region" description="Basic and acidic residues" evidence="1">
    <location>
        <begin position="202"/>
        <end position="218"/>
    </location>
</feature>
<reference evidence="2 3" key="1">
    <citation type="submission" date="2015-10" db="EMBL/GenBank/DDBJ databases">
        <title>The world's first case of liver abscess caused by Pannonibacter phragmitetus.</title>
        <authorList>
            <person name="Ming D."/>
            <person name="Wang M."/>
            <person name="Zhou Y."/>
            <person name="Jiang T."/>
            <person name="Hu S."/>
        </authorList>
    </citation>
    <scope>NUCLEOTIDE SEQUENCE [LARGE SCALE GENOMIC DNA]</scope>
    <source>
        <strain evidence="2 3">31801</strain>
    </source>
</reference>
<protein>
    <submittedName>
        <fullName evidence="2">Uncharacterized protein</fullName>
    </submittedName>
</protein>
<evidence type="ECO:0000313" key="2">
    <source>
        <dbReference type="EMBL" id="ALV27589.1"/>
    </source>
</evidence>
<gene>
    <name evidence="2" type="ORF">APZ00_11350</name>
</gene>
<feature type="compositionally biased region" description="Basic and acidic residues" evidence="1">
    <location>
        <begin position="1"/>
        <end position="24"/>
    </location>
</feature>
<name>A0A0U3P738_9HYPH</name>
<feature type="compositionally biased region" description="Basic and acidic residues" evidence="1">
    <location>
        <begin position="54"/>
        <end position="77"/>
    </location>
</feature>
<evidence type="ECO:0000256" key="1">
    <source>
        <dbReference type="SAM" id="MobiDB-lite"/>
    </source>
</evidence>
<feature type="compositionally biased region" description="Basic and acidic residues" evidence="1">
    <location>
        <begin position="174"/>
        <end position="194"/>
    </location>
</feature>
<dbReference type="RefSeq" id="WP_058898956.1">
    <property type="nucleotide sequence ID" value="NZ_CP013068.1"/>
</dbReference>